<proteinExistence type="predicted"/>
<dbReference type="RefSeq" id="XP_056508469.1">
    <property type="nucleotide sequence ID" value="XM_056658176.1"/>
</dbReference>
<evidence type="ECO:0000259" key="7">
    <source>
        <dbReference type="PROSITE" id="PS50048"/>
    </source>
</evidence>
<evidence type="ECO:0000313" key="8">
    <source>
        <dbReference type="EMBL" id="KAJ5086344.1"/>
    </source>
</evidence>
<sequence>MARVETGISLSYDVSALGSEPKRHAACDECRKRKLKCSGEPTGCSRCIKQSIICQYSIQKQMGRPPKKRARTDDEEAKFPAPLSEPWPSPDETSPYSLTIHPDQNTVADADHLCPQFFWQPGRVSSSPQSQPVPDLLAGEDDHNHTWRPDRLKNMNLPVFPSSSPWPDFSTVSEATAIPLPMPTSFPTMGTLPLSPEPISSDPATPKCTCLSYLYLCLSHISSLASFPVDSHTVCSLYIAARTIQDVIRCQSCPKVFATGVQNIMFTGTLLTVVADAWLRVYKSNAVELGIQTAPADYVTRVMQSADPTQGWEDWLRQIVRRAVIGGPAECAALGHCSDQPDLLSLIAEIENRQRRWHEPGQHPLWPTKGDNCTTNSAGAHEQRGSLDEKEHLCVRIVGSSRDIIAKFDFEPQDYPHGAFPNCMQSYI</sequence>
<dbReference type="Proteomes" id="UP001141434">
    <property type="component" value="Unassembled WGS sequence"/>
</dbReference>
<dbReference type="InterPro" id="IPR051711">
    <property type="entry name" value="Stress_Response_Reg"/>
</dbReference>
<organism evidence="8 9">
    <name type="scientific">Penicillium alfredii</name>
    <dbReference type="NCBI Taxonomy" id="1506179"/>
    <lineage>
        <taxon>Eukaryota</taxon>
        <taxon>Fungi</taxon>
        <taxon>Dikarya</taxon>
        <taxon>Ascomycota</taxon>
        <taxon>Pezizomycotina</taxon>
        <taxon>Eurotiomycetes</taxon>
        <taxon>Eurotiomycetidae</taxon>
        <taxon>Eurotiales</taxon>
        <taxon>Aspergillaceae</taxon>
        <taxon>Penicillium</taxon>
    </lineage>
</organism>
<reference evidence="8" key="2">
    <citation type="journal article" date="2023" name="IMA Fungus">
        <title>Comparative genomic study of the Penicillium genus elucidates a diverse pangenome and 15 lateral gene transfer events.</title>
        <authorList>
            <person name="Petersen C."/>
            <person name="Sorensen T."/>
            <person name="Nielsen M.R."/>
            <person name="Sondergaard T.E."/>
            <person name="Sorensen J.L."/>
            <person name="Fitzpatrick D.A."/>
            <person name="Frisvad J.C."/>
            <person name="Nielsen K.L."/>
        </authorList>
    </citation>
    <scope>NUCLEOTIDE SEQUENCE</scope>
    <source>
        <strain evidence="8">IBT 34128</strain>
    </source>
</reference>
<dbReference type="OrthoDB" id="10261408at2759"/>
<dbReference type="GO" id="GO:0043565">
    <property type="term" value="F:sequence-specific DNA binding"/>
    <property type="evidence" value="ECO:0007669"/>
    <property type="project" value="TreeGrafter"/>
</dbReference>
<name>A0A9W9ER26_9EURO</name>
<evidence type="ECO:0000256" key="6">
    <source>
        <dbReference type="SAM" id="MobiDB-lite"/>
    </source>
</evidence>
<dbReference type="PANTHER" id="PTHR47540">
    <property type="entry name" value="THIAMINE REPRESSIBLE GENES REGULATORY PROTEIN THI5"/>
    <property type="match status" value="1"/>
</dbReference>
<dbReference type="AlphaFoldDB" id="A0A9W9ER26"/>
<feature type="domain" description="Zn(2)-C6 fungal-type" evidence="7">
    <location>
        <begin position="26"/>
        <end position="56"/>
    </location>
</feature>
<feature type="region of interest" description="Disordered" evidence="6">
    <location>
        <begin position="61"/>
        <end position="91"/>
    </location>
</feature>
<keyword evidence="3" id="KW-0238">DNA-binding</keyword>
<evidence type="ECO:0000256" key="4">
    <source>
        <dbReference type="ARBA" id="ARBA00023163"/>
    </source>
</evidence>
<keyword evidence="2" id="KW-0805">Transcription regulation</keyword>
<dbReference type="Pfam" id="PF00172">
    <property type="entry name" value="Zn_clus"/>
    <property type="match status" value="1"/>
</dbReference>
<dbReference type="GeneID" id="81397345"/>
<accession>A0A9W9ER26</accession>
<evidence type="ECO:0000313" key="9">
    <source>
        <dbReference type="Proteomes" id="UP001141434"/>
    </source>
</evidence>
<dbReference type="SUPFAM" id="SSF57701">
    <property type="entry name" value="Zn2/Cys6 DNA-binding domain"/>
    <property type="match status" value="1"/>
</dbReference>
<dbReference type="GO" id="GO:0000981">
    <property type="term" value="F:DNA-binding transcription factor activity, RNA polymerase II-specific"/>
    <property type="evidence" value="ECO:0007669"/>
    <property type="project" value="InterPro"/>
</dbReference>
<keyword evidence="5" id="KW-0539">Nucleus</keyword>
<dbReference type="Gene3D" id="4.10.240.10">
    <property type="entry name" value="Zn(2)-C6 fungal-type DNA-binding domain"/>
    <property type="match status" value="1"/>
</dbReference>
<dbReference type="GO" id="GO:0005634">
    <property type="term" value="C:nucleus"/>
    <property type="evidence" value="ECO:0007669"/>
    <property type="project" value="UniProtKB-SubCell"/>
</dbReference>
<dbReference type="PROSITE" id="PS50048">
    <property type="entry name" value="ZN2_CY6_FUNGAL_2"/>
    <property type="match status" value="1"/>
</dbReference>
<keyword evidence="4" id="KW-0804">Transcription</keyword>
<comment type="caution">
    <text evidence="8">The sequence shown here is derived from an EMBL/GenBank/DDBJ whole genome shotgun (WGS) entry which is preliminary data.</text>
</comment>
<protein>
    <recommendedName>
        <fullName evidence="7">Zn(2)-C6 fungal-type domain-containing protein</fullName>
    </recommendedName>
</protein>
<dbReference type="GO" id="GO:0045944">
    <property type="term" value="P:positive regulation of transcription by RNA polymerase II"/>
    <property type="evidence" value="ECO:0007669"/>
    <property type="project" value="TreeGrafter"/>
</dbReference>
<feature type="region of interest" description="Disordered" evidence="6">
    <location>
        <begin position="360"/>
        <end position="385"/>
    </location>
</feature>
<dbReference type="EMBL" id="JAPMSZ010000010">
    <property type="protein sequence ID" value="KAJ5086344.1"/>
    <property type="molecule type" value="Genomic_DNA"/>
</dbReference>
<evidence type="ECO:0000256" key="5">
    <source>
        <dbReference type="ARBA" id="ARBA00023242"/>
    </source>
</evidence>
<dbReference type="InterPro" id="IPR001138">
    <property type="entry name" value="Zn2Cys6_DnaBD"/>
</dbReference>
<evidence type="ECO:0000256" key="1">
    <source>
        <dbReference type="ARBA" id="ARBA00004123"/>
    </source>
</evidence>
<dbReference type="GO" id="GO:0008270">
    <property type="term" value="F:zinc ion binding"/>
    <property type="evidence" value="ECO:0007669"/>
    <property type="project" value="InterPro"/>
</dbReference>
<evidence type="ECO:0000256" key="3">
    <source>
        <dbReference type="ARBA" id="ARBA00023125"/>
    </source>
</evidence>
<dbReference type="PROSITE" id="PS00463">
    <property type="entry name" value="ZN2_CY6_FUNGAL_1"/>
    <property type="match status" value="1"/>
</dbReference>
<keyword evidence="9" id="KW-1185">Reference proteome</keyword>
<gene>
    <name evidence="8" type="ORF">NUU61_007651</name>
</gene>
<dbReference type="PANTHER" id="PTHR47540:SF4">
    <property type="entry name" value="TRANSCRIPTION FACTOR RGLT"/>
    <property type="match status" value="1"/>
</dbReference>
<dbReference type="InterPro" id="IPR036864">
    <property type="entry name" value="Zn2-C6_fun-type_DNA-bd_sf"/>
</dbReference>
<comment type="subcellular location">
    <subcellularLocation>
        <location evidence="1">Nucleus</location>
    </subcellularLocation>
</comment>
<reference evidence="8" key="1">
    <citation type="submission" date="2022-11" db="EMBL/GenBank/DDBJ databases">
        <authorList>
            <person name="Petersen C."/>
        </authorList>
    </citation>
    <scope>NUCLEOTIDE SEQUENCE</scope>
    <source>
        <strain evidence="8">IBT 34128</strain>
    </source>
</reference>
<evidence type="ECO:0000256" key="2">
    <source>
        <dbReference type="ARBA" id="ARBA00023015"/>
    </source>
</evidence>
<dbReference type="SMART" id="SM00066">
    <property type="entry name" value="GAL4"/>
    <property type="match status" value="1"/>
</dbReference>
<dbReference type="CDD" id="cd00067">
    <property type="entry name" value="GAL4"/>
    <property type="match status" value="1"/>
</dbReference>